<dbReference type="Pfam" id="PF00012">
    <property type="entry name" value="HSP70"/>
    <property type="match status" value="2"/>
</dbReference>
<dbReference type="STRING" id="59895.A0A103XLP5"/>
<dbReference type="Gene3D" id="3.30.30.30">
    <property type="match status" value="1"/>
</dbReference>
<evidence type="ECO:0000256" key="1">
    <source>
        <dbReference type="ARBA" id="ARBA00022741"/>
    </source>
</evidence>
<feature type="region of interest" description="Disordered" evidence="4">
    <location>
        <begin position="1098"/>
        <end position="1120"/>
    </location>
</feature>
<dbReference type="Gene3D" id="3.90.640.10">
    <property type="entry name" value="Actin, Chain A, domain 4"/>
    <property type="match status" value="2"/>
</dbReference>
<dbReference type="OMA" id="APVHIEC"/>
<dbReference type="FunFam" id="3.30.420.40:FF:000171">
    <property type="entry name" value="Heat shock 70 kDa protein 4"/>
    <property type="match status" value="1"/>
</dbReference>
<evidence type="ECO:0000256" key="2">
    <source>
        <dbReference type="ARBA" id="ARBA00022840"/>
    </source>
</evidence>
<dbReference type="Gene3D" id="3.30.420.40">
    <property type="match status" value="3"/>
</dbReference>
<dbReference type="GO" id="GO:0005829">
    <property type="term" value="C:cytosol"/>
    <property type="evidence" value="ECO:0007669"/>
    <property type="project" value="TreeGrafter"/>
</dbReference>
<dbReference type="EMBL" id="LEKV01004799">
    <property type="protein sequence ID" value="KVH93004.1"/>
    <property type="molecule type" value="Genomic_DNA"/>
</dbReference>
<feature type="non-terminal residue" evidence="5">
    <location>
        <position position="1"/>
    </location>
</feature>
<dbReference type="GO" id="GO:0005524">
    <property type="term" value="F:ATP binding"/>
    <property type="evidence" value="ECO:0007669"/>
    <property type="project" value="UniProtKB-KW"/>
</dbReference>
<evidence type="ECO:0000313" key="6">
    <source>
        <dbReference type="Proteomes" id="UP000243975"/>
    </source>
</evidence>
<gene>
    <name evidence="5" type="ORF">Ccrd_004962</name>
</gene>
<dbReference type="PANTHER" id="PTHR45639">
    <property type="entry name" value="HSC70CB, ISOFORM G-RELATED"/>
    <property type="match status" value="1"/>
</dbReference>
<evidence type="ECO:0000256" key="3">
    <source>
        <dbReference type="ARBA" id="ARBA00023186"/>
    </source>
</evidence>
<dbReference type="InterPro" id="IPR013126">
    <property type="entry name" value="Hsp_70_fam"/>
</dbReference>
<dbReference type="GO" id="GO:0140662">
    <property type="term" value="F:ATP-dependent protein folding chaperone"/>
    <property type="evidence" value="ECO:0007669"/>
    <property type="project" value="InterPro"/>
</dbReference>
<organism evidence="5 6">
    <name type="scientific">Cynara cardunculus var. scolymus</name>
    <name type="common">Globe artichoke</name>
    <name type="synonym">Cynara scolymus</name>
    <dbReference type="NCBI Taxonomy" id="59895"/>
    <lineage>
        <taxon>Eukaryota</taxon>
        <taxon>Viridiplantae</taxon>
        <taxon>Streptophyta</taxon>
        <taxon>Embryophyta</taxon>
        <taxon>Tracheophyta</taxon>
        <taxon>Spermatophyta</taxon>
        <taxon>Magnoliopsida</taxon>
        <taxon>eudicotyledons</taxon>
        <taxon>Gunneridae</taxon>
        <taxon>Pentapetalae</taxon>
        <taxon>asterids</taxon>
        <taxon>campanulids</taxon>
        <taxon>Asterales</taxon>
        <taxon>Asteraceae</taxon>
        <taxon>Carduoideae</taxon>
        <taxon>Cardueae</taxon>
        <taxon>Carduinae</taxon>
        <taxon>Cynara</taxon>
    </lineage>
</organism>
<dbReference type="SUPFAM" id="SSF53067">
    <property type="entry name" value="Actin-like ATPase domain"/>
    <property type="match status" value="4"/>
</dbReference>
<dbReference type="PANTHER" id="PTHR45639:SF4">
    <property type="entry name" value="HSC70CB, ISOFORM G"/>
    <property type="match status" value="1"/>
</dbReference>
<accession>A0A103XLP5</accession>
<dbReference type="FunFam" id="3.90.640.10:FF:000004">
    <property type="entry name" value="Heat shock 70 kDa protein 4"/>
    <property type="match status" value="2"/>
</dbReference>
<dbReference type="Gene3D" id="2.60.34.10">
    <property type="entry name" value="Substrate Binding Domain Of DNAk, Chain A, domain 1"/>
    <property type="match status" value="1"/>
</dbReference>
<dbReference type="InterPro" id="IPR029047">
    <property type="entry name" value="HSP70_peptide-bd_sf"/>
</dbReference>
<dbReference type="Proteomes" id="UP000243975">
    <property type="component" value="Unassembled WGS sequence"/>
</dbReference>
<dbReference type="SUPFAM" id="SSF100934">
    <property type="entry name" value="Heat shock protein 70kD (HSP70), C-terminal subdomain"/>
    <property type="match status" value="1"/>
</dbReference>
<dbReference type="FunFam" id="3.30.30.30:FF:000002">
    <property type="entry name" value="Heat shock 70 kDa protein 4"/>
    <property type="match status" value="1"/>
</dbReference>
<keyword evidence="6" id="KW-1185">Reference proteome</keyword>
<dbReference type="SUPFAM" id="SSF100920">
    <property type="entry name" value="Heat shock protein 70kD (HSP70), peptide-binding domain"/>
    <property type="match status" value="1"/>
</dbReference>
<sequence length="1120" mass="124986">VDSSGIDQPQVNKAVRSFSDPDLQQDLKALPFSVSEGPDGFPLILACYRGKDISLTPTEVMETVFSNMRKLAEKKLKAAVVDCCIGIPVYFTDLQRRAVIKAATLAGLRPLRLMHETTASALAYGIYKTDLSENKQLNVAFVDIGDASVQVCIAGFKKGQMKILAHSFDLYLGGRDFDEVLFQHFAENFKADYKIDVFKNAYACFTLRAACEKLKEVLRSNPKAPLYVECLFDNKYVRGFIKRDEFEQICNPLLERIKKPLEKALVDAQLTVDDIYALEVVGSHSWVIKILTEFFGKKPRGHKVYEPPLLLNNILKNSTQTPASRPHLCTSPPQKAFTKVFGEFQKVSFFLTRRPFLDLRPPEYFCLCKSYRFSRYNSAKMSVVGFDLGNESCVVAVARQRGIDVVLNDESKRETPALVCFGEKQRFLGTAGAATSMMNPKNTISQIKRLIGRLFSDPELQQDLKALPFSVTEGPDGYPLIHARYLGETKSFTPTQVMGMVFSNMKTIAEKNLNAAVVDCCIGIPIYFTDLQRRAVMDAATIAGLHPLRLMHETTATALAYGIYKTDLPENEQLNVAFVDIGHASMQVCIAGFKKGQLKILAHSFDRCLGGRDFDEVLFQHFAEKFKAEYKIDVFQNARACIRLRAACEKLKKVLSANPEAPLNIECLMDDKDVRGFIKRDEFEQISTPILERVKKPLEKALSEAQLTVADIYAVEIVGSGSRVPAVIKILTEFFGKEPRRTMNASECVSKGCALECAILSPTFKVREFQVQESFSFPIAMTWKGSAQDSQNGNTENQQSTIVFPKGNPIPSVKALTFYRSSTFTVDVVYADVSGLQAPPKISTYTVKIGPFQSTKGERSKVKVKARLNLHGIVSVESAQLIEEEDIDVPVTKEPSKEAAKMDLDKAPADVPTTNESDVNMQDAPGAENGAPETGDNPAQMETDAKVEATKKKVKKSNIPVSELVYGGMLPADLQKAMEKEFEMALQDRIMEETKDKKNAVEAYQGDPIEQRYKEHSERESFVEQLATHVNWYRQAAASADPKYEHIDLSEKQKVLNECSEAENWLREKKQIQESLPKHADPVLLSSDIRKKAEALDRYTQGVQADNVETKAGPTKGSYS</sequence>
<protein>
    <submittedName>
        <fullName evidence="5">Heat shock protein 70 family</fullName>
    </submittedName>
</protein>
<dbReference type="CDD" id="cd24095">
    <property type="entry name" value="ASKHA_NBD_HSP70_AtHsp70-14-like"/>
    <property type="match status" value="1"/>
</dbReference>
<feature type="compositionally biased region" description="Basic and acidic residues" evidence="4">
    <location>
        <begin position="894"/>
        <end position="908"/>
    </location>
</feature>
<comment type="caution">
    <text evidence="5">The sequence shown here is derived from an EMBL/GenBank/DDBJ whole genome shotgun (WGS) entry which is preliminary data.</text>
</comment>
<dbReference type="InterPro" id="IPR029048">
    <property type="entry name" value="HSP70_C_sf"/>
</dbReference>
<keyword evidence="1" id="KW-0547">Nucleotide-binding</keyword>
<dbReference type="FunFam" id="3.30.420.40:FF:000046">
    <property type="entry name" value="Chaperone protein HscA"/>
    <property type="match status" value="1"/>
</dbReference>
<keyword evidence="2" id="KW-0067">ATP-binding</keyword>
<keyword evidence="3" id="KW-0143">Chaperone</keyword>
<reference evidence="5 6" key="1">
    <citation type="journal article" date="2016" name="Sci. Rep.">
        <title>The genome sequence of the outbreeding globe artichoke constructed de novo incorporating a phase-aware low-pass sequencing strategy of F1 progeny.</title>
        <authorList>
            <person name="Scaglione D."/>
            <person name="Reyes-Chin-Wo S."/>
            <person name="Acquadro A."/>
            <person name="Froenicke L."/>
            <person name="Portis E."/>
            <person name="Beitel C."/>
            <person name="Tirone M."/>
            <person name="Mauro R."/>
            <person name="Lo Monaco A."/>
            <person name="Mauromicale G."/>
            <person name="Faccioli P."/>
            <person name="Cattivelli L."/>
            <person name="Rieseberg L."/>
            <person name="Michelmore R."/>
            <person name="Lanteri S."/>
        </authorList>
    </citation>
    <scope>NUCLEOTIDE SEQUENCE [LARGE SCALE GENOMIC DNA]</scope>
    <source>
        <strain evidence="5">2C</strain>
    </source>
</reference>
<name>A0A103XLP5_CYNCS</name>
<keyword evidence="5" id="KW-0346">Stress response</keyword>
<dbReference type="AlphaFoldDB" id="A0A103XLP5"/>
<dbReference type="Gramene" id="KVH93004">
    <property type="protein sequence ID" value="KVH93004"/>
    <property type="gene ID" value="Ccrd_004962"/>
</dbReference>
<evidence type="ECO:0000313" key="5">
    <source>
        <dbReference type="EMBL" id="KVH93004.1"/>
    </source>
</evidence>
<feature type="region of interest" description="Disordered" evidence="4">
    <location>
        <begin position="892"/>
        <end position="943"/>
    </location>
</feature>
<dbReference type="InterPro" id="IPR043129">
    <property type="entry name" value="ATPase_NBD"/>
</dbReference>
<evidence type="ECO:0000256" key="4">
    <source>
        <dbReference type="SAM" id="MobiDB-lite"/>
    </source>
</evidence>
<dbReference type="GO" id="GO:0005634">
    <property type="term" value="C:nucleus"/>
    <property type="evidence" value="ECO:0007669"/>
    <property type="project" value="TreeGrafter"/>
</dbReference>
<proteinExistence type="predicted"/>
<dbReference type="PRINTS" id="PR00301">
    <property type="entry name" value="HEATSHOCK70"/>
</dbReference>